<protein>
    <submittedName>
        <fullName evidence="1">Uncharacterized protein</fullName>
    </submittedName>
</protein>
<keyword evidence="2" id="KW-1185">Reference proteome</keyword>
<reference evidence="1" key="1">
    <citation type="submission" date="2020-08" db="EMBL/GenBank/DDBJ databases">
        <title>Plant Genome Project.</title>
        <authorList>
            <person name="Zhang R.-G."/>
        </authorList>
    </citation>
    <scope>NUCLEOTIDE SEQUENCE</scope>
    <source>
        <strain evidence="1">WSP0</strain>
        <tissue evidence="1">Leaf</tissue>
    </source>
</reference>
<dbReference type="EMBL" id="JACTNZ010000012">
    <property type="protein sequence ID" value="KAG5523415.1"/>
    <property type="molecule type" value="Genomic_DNA"/>
</dbReference>
<evidence type="ECO:0000313" key="2">
    <source>
        <dbReference type="Proteomes" id="UP000823749"/>
    </source>
</evidence>
<gene>
    <name evidence="1" type="ORF">RHGRI_035279</name>
</gene>
<comment type="caution">
    <text evidence="1">The sequence shown here is derived from an EMBL/GenBank/DDBJ whole genome shotgun (WGS) entry which is preliminary data.</text>
</comment>
<name>A0AAV6I6M9_9ERIC</name>
<evidence type="ECO:0000313" key="1">
    <source>
        <dbReference type="EMBL" id="KAG5523415.1"/>
    </source>
</evidence>
<proteinExistence type="predicted"/>
<accession>A0AAV6I6M9</accession>
<dbReference type="Proteomes" id="UP000823749">
    <property type="component" value="Chromosome 12"/>
</dbReference>
<dbReference type="AlphaFoldDB" id="A0AAV6I6M9"/>
<organism evidence="1 2">
    <name type="scientific">Rhododendron griersonianum</name>
    <dbReference type="NCBI Taxonomy" id="479676"/>
    <lineage>
        <taxon>Eukaryota</taxon>
        <taxon>Viridiplantae</taxon>
        <taxon>Streptophyta</taxon>
        <taxon>Embryophyta</taxon>
        <taxon>Tracheophyta</taxon>
        <taxon>Spermatophyta</taxon>
        <taxon>Magnoliopsida</taxon>
        <taxon>eudicotyledons</taxon>
        <taxon>Gunneridae</taxon>
        <taxon>Pentapetalae</taxon>
        <taxon>asterids</taxon>
        <taxon>Ericales</taxon>
        <taxon>Ericaceae</taxon>
        <taxon>Ericoideae</taxon>
        <taxon>Rhodoreae</taxon>
        <taxon>Rhododendron</taxon>
    </lineage>
</organism>
<dbReference type="PANTHER" id="PTHR33168">
    <property type="entry name" value="STRESS INDUCED PROTEIN-RELATED"/>
    <property type="match status" value="1"/>
</dbReference>
<sequence>MDAGSWCNSGHSTHAGYSRPFFAGNYSTRFVPFDLPVSSGSKEPIWRLLWRKIKKGKKKLFNIYSCSTNHNFTYSPCTYAQNFDEGSMRENLDDLSRSFSARFAVPSRIFQEGGGLSD</sequence>